<gene>
    <name evidence="3" type="ORF">Salat_0103800</name>
</gene>
<feature type="region of interest" description="Disordered" evidence="1">
    <location>
        <begin position="1487"/>
        <end position="1507"/>
    </location>
</feature>
<dbReference type="PANTHER" id="PTHR15682">
    <property type="entry name" value="UNHEALTHY RIBOSOME BIOGENESIS PROTEIN 2 HOMOLOG"/>
    <property type="match status" value="1"/>
</dbReference>
<evidence type="ECO:0000313" key="4">
    <source>
        <dbReference type="Proteomes" id="UP001293254"/>
    </source>
</evidence>
<accession>A0AAE1YXR8</accession>
<reference evidence="3" key="2">
    <citation type="journal article" date="2024" name="Plant">
        <title>Genomic evolution and insights into agronomic trait innovations of Sesamum species.</title>
        <authorList>
            <person name="Miao H."/>
            <person name="Wang L."/>
            <person name="Qu L."/>
            <person name="Liu H."/>
            <person name="Sun Y."/>
            <person name="Le M."/>
            <person name="Wang Q."/>
            <person name="Wei S."/>
            <person name="Zheng Y."/>
            <person name="Lin W."/>
            <person name="Duan Y."/>
            <person name="Cao H."/>
            <person name="Xiong S."/>
            <person name="Wang X."/>
            <person name="Wei L."/>
            <person name="Li C."/>
            <person name="Ma Q."/>
            <person name="Ju M."/>
            <person name="Zhao R."/>
            <person name="Li G."/>
            <person name="Mu C."/>
            <person name="Tian Q."/>
            <person name="Mei H."/>
            <person name="Zhang T."/>
            <person name="Gao T."/>
            <person name="Zhang H."/>
        </authorList>
    </citation>
    <scope>NUCLEOTIDE SEQUENCE</scope>
    <source>
        <strain evidence="3">3651</strain>
    </source>
</reference>
<feature type="domain" description="Nucleolar 27S pre-rRNA processing Urb2/Npa2 C-terminal" evidence="2">
    <location>
        <begin position="1827"/>
        <end position="2054"/>
    </location>
</feature>
<sequence length="2055" mass="229664">MMEATNPPFRLRKRGQGEQRSEPASVNKKRKQRSTDVVEEVRDNSKFARSDELARVSEKGFAWKNLELILSLQDKNKDILEKVDLAFDYVKTSSIRKMDNNSWCSQVMDTSRTLIFMNNWIQSVLISSEKKMRLEEHKHQFETSGSFLDLRCWKILHFCLEESKKLNVSLTFSKDFLRVIHSIVVEASACVNNVSLCCERTLSDRQLQCYDAVLDCISLVFSFHGGVANENLDLWILLMDKVLELILKFVTGQLDGSKLGSFLLKLSCYLFEPFAKFLRVHPTRKNGFQNFIDKLLEPLLHLLHVLHSSSCGFNIEWTINLPELVEEVLAQGLFHPTHIDGFLSLQSTARYKNSSDVAVKEEKLVNKSYHRHLFDEVEKIVAKKNDLALLGLGELLHLFVSCVTKHKGVSVSGGGSRQSDMSSTSHVPNTSPQSRTVSSNLIPVRRSMDAELRKSIFDYFVEILEYLLVDLNKNGQSDGEVESVLFHVSSILRSINNLLCSFICDKIYLRTEDTSEGASRNFLRLIYTTVVSFSAKTAHQKTLTIDSDEKAHRELLISVRKELIVSVHHLLNIEYEVVGDDLESLWTMILSSAACCYSSKDVLGQPLLSSEIMSLGCRLFDLYSELRQVDTSVFALCRAVRHSLSLVGSGEAHIPSCSCSSYSNSLSMLLSSLQFRLSLSNAIKAIPEGQAAGCIRQLSSDIMESLEWMKCGHQLAGLGEISKSYPHSSDSLQFHFREELLSKVLCEAYTIILDSITVTSGNSYLVGVSLKNLIEIIRSSLSSLVSPQPDTCKELTILVDGLTLSKSTGCDDLSMSRILVVFFHLLLSCRSLCELLISLMPPAASRKMSGVLGFTVQCGSDWLGMTGSAGKCFFSWILQPSATLLNVIHSVSDICIQDSVVLCPSLVYLLNAMALKRLVDLDRLIKSSEHMLQRNQSETELKEDADLSSCRKKIRKWRKYVRELTEEAAGLTKFIMGVVSSIVENQISAPSFDAGIDDTLIRGLHTNDTLNFSVGSLDESLLPSILWRIICEHVEFWCPHAAKKDLKNFLTLLIRASLSCINDLDGNSRMHNMSKPGHPNRFTHRIALEFLSNNISYRHRFIVRYMASRFCRILQKSVSSIFATSGVELSESPDWGKVISAFSNLSDVQNGASSWIKPNMVPAESCNKQIDVDFATCQCLLNLLKRMPEEHLSSKSSSLYITNILNLERLLVGSLLGWHSSLYSHNPYQIFRLFVTCRRVLQILIAASSKENVNGNQSLITPKLPECSFSLLWFLKSLYTVVGFTREFPEDIAFEAKNANFSLLEHTSNILQTVSRAQCTRAVRSLLSARKLHCKEKSLDPCTEESDKSECSLQLTQNLDASQSVLQLAEVLEENLQESLNYFRDASLDMKVECLTEFHDLNQLSSTIACFQGLLWGLASTFDTNTVNNNVRVFSSYNALFMTRIMSCVDTFMNFTSYVVKAFFLEDEQTLYVSACGGNAAAKESLSGLHDGSNDASGEGRPTGITAPSGIKDDLIKCNVMRKSSSAVRGLDSFLTAVVQHQKPRLKQSFLIQGFRGEKADASFFLRQLYIACSAILRLNMQIDLTSISWSVFPILVDISEFLLLELSRRKSVHQSALFWLDGVVKFLEELGSYFPQFDPSSSRDFYVNLIGLHLRIIGQCISLQGKEAKLASQDTGLHAKKLANQVESCFSLGTSQLGEFMEKLRKSFRIYVKKSSELHLLSAVQAIERALVGVQEGSVTNYELVCGSLNGGEASSVVAAGIDCLGLILEFVTGPRRLNMIKRHIQSLVACLFNIISHLQGPSIFYGCIDSIKAHAGPDSGSVILMCVEVLTKVSAKPSFFEIDACHIAESLRVPGALFQYLLQLQVSEASVRDASQIGTSSSSVDRKFSVELYTACCRMLCTALKHHKSETRLCMALLEDSVTVLLHCLEIVNNDRVARGEFFAWEVEEAVNCAGSLRRVYEEVRQQKDVFGQCSFQFLSRYIWVYCGLGPGGNGIIREVDEALRPGVYALIDSCSADDLQLLHTVFGEGPCRSTLAALQHDYKLHFQFEGKV</sequence>
<keyword evidence="4" id="KW-1185">Reference proteome</keyword>
<evidence type="ECO:0000256" key="1">
    <source>
        <dbReference type="SAM" id="MobiDB-lite"/>
    </source>
</evidence>
<dbReference type="InterPro" id="IPR018849">
    <property type="entry name" value="Urb2/Npa2_C"/>
</dbReference>
<dbReference type="Pfam" id="PF10441">
    <property type="entry name" value="Urb2"/>
    <property type="match status" value="1"/>
</dbReference>
<dbReference type="InterPro" id="IPR052609">
    <property type="entry name" value="Ribosome_Biogenesis_Reg"/>
</dbReference>
<organism evidence="3 4">
    <name type="scientific">Sesamum alatum</name>
    <dbReference type="NCBI Taxonomy" id="300844"/>
    <lineage>
        <taxon>Eukaryota</taxon>
        <taxon>Viridiplantae</taxon>
        <taxon>Streptophyta</taxon>
        <taxon>Embryophyta</taxon>
        <taxon>Tracheophyta</taxon>
        <taxon>Spermatophyta</taxon>
        <taxon>Magnoliopsida</taxon>
        <taxon>eudicotyledons</taxon>
        <taxon>Gunneridae</taxon>
        <taxon>Pentapetalae</taxon>
        <taxon>asterids</taxon>
        <taxon>lamiids</taxon>
        <taxon>Lamiales</taxon>
        <taxon>Pedaliaceae</taxon>
        <taxon>Sesamum</taxon>
    </lineage>
</organism>
<proteinExistence type="predicted"/>
<comment type="caution">
    <text evidence="3">The sequence shown here is derived from an EMBL/GenBank/DDBJ whole genome shotgun (WGS) entry which is preliminary data.</text>
</comment>
<feature type="region of interest" description="Disordered" evidence="1">
    <location>
        <begin position="409"/>
        <end position="438"/>
    </location>
</feature>
<dbReference type="EMBL" id="JACGWO010000001">
    <property type="protein sequence ID" value="KAK4437698.1"/>
    <property type="molecule type" value="Genomic_DNA"/>
</dbReference>
<evidence type="ECO:0000313" key="3">
    <source>
        <dbReference type="EMBL" id="KAK4437698.1"/>
    </source>
</evidence>
<dbReference type="GO" id="GO:0042254">
    <property type="term" value="P:ribosome biogenesis"/>
    <property type="evidence" value="ECO:0007669"/>
    <property type="project" value="TreeGrafter"/>
</dbReference>
<dbReference type="Proteomes" id="UP001293254">
    <property type="component" value="Unassembled WGS sequence"/>
</dbReference>
<protein>
    <recommendedName>
        <fullName evidence="2">Nucleolar 27S pre-rRNA processing Urb2/Npa2 C-terminal domain-containing protein</fullName>
    </recommendedName>
</protein>
<reference evidence="3" key="1">
    <citation type="submission" date="2020-06" db="EMBL/GenBank/DDBJ databases">
        <authorList>
            <person name="Li T."/>
            <person name="Hu X."/>
            <person name="Zhang T."/>
            <person name="Song X."/>
            <person name="Zhang H."/>
            <person name="Dai N."/>
            <person name="Sheng W."/>
            <person name="Hou X."/>
            <person name="Wei L."/>
        </authorList>
    </citation>
    <scope>NUCLEOTIDE SEQUENCE</scope>
    <source>
        <strain evidence="3">3651</strain>
        <tissue evidence="3">Leaf</tissue>
    </source>
</reference>
<dbReference type="PANTHER" id="PTHR15682:SF2">
    <property type="entry name" value="UNHEALTHY RIBOSOME BIOGENESIS PROTEIN 2 HOMOLOG"/>
    <property type="match status" value="1"/>
</dbReference>
<name>A0AAE1YXR8_9LAMI</name>
<evidence type="ECO:0000259" key="2">
    <source>
        <dbReference type="Pfam" id="PF10441"/>
    </source>
</evidence>
<feature type="region of interest" description="Disordered" evidence="1">
    <location>
        <begin position="1"/>
        <end position="40"/>
    </location>
</feature>
<feature type="compositionally biased region" description="Polar residues" evidence="1">
    <location>
        <begin position="417"/>
        <end position="438"/>
    </location>
</feature>
<dbReference type="GO" id="GO:0005730">
    <property type="term" value="C:nucleolus"/>
    <property type="evidence" value="ECO:0007669"/>
    <property type="project" value="TreeGrafter"/>
</dbReference>